<dbReference type="EMBL" id="JAVTTO010000005">
    <property type="protein sequence ID" value="MDT7833370.1"/>
    <property type="molecule type" value="Genomic_DNA"/>
</dbReference>
<feature type="domain" description="Phospholipid/glycerol acyltransferase" evidence="2">
    <location>
        <begin position="38"/>
        <end position="165"/>
    </location>
</feature>
<keyword evidence="1" id="KW-1133">Transmembrane helix</keyword>
<dbReference type="PANTHER" id="PTHR31605">
    <property type="entry name" value="GLYCEROL-3-PHOSPHATE O-ACYLTRANSFERASE 1"/>
    <property type="match status" value="1"/>
</dbReference>
<feature type="transmembrane region" description="Helical" evidence="1">
    <location>
        <begin position="259"/>
        <end position="278"/>
    </location>
</feature>
<name>A0ABU3LIB8_9FLAO</name>
<proteinExistence type="predicted"/>
<keyword evidence="3" id="KW-0012">Acyltransferase</keyword>
<dbReference type="SUPFAM" id="SSF69593">
    <property type="entry name" value="Glycerol-3-phosphate (1)-acyltransferase"/>
    <property type="match status" value="1"/>
</dbReference>
<dbReference type="SMART" id="SM00563">
    <property type="entry name" value="PlsC"/>
    <property type="match status" value="1"/>
</dbReference>
<dbReference type="RefSeq" id="WP_349242621.1">
    <property type="nucleotide sequence ID" value="NZ_JAVTTO010000005.1"/>
</dbReference>
<feature type="transmembrane region" description="Helical" evidence="1">
    <location>
        <begin position="313"/>
        <end position="337"/>
    </location>
</feature>
<evidence type="ECO:0000256" key="1">
    <source>
        <dbReference type="SAM" id="Phobius"/>
    </source>
</evidence>
<reference evidence="3 4" key="1">
    <citation type="submission" date="2023-09" db="EMBL/GenBank/DDBJ databases">
        <title>Novel taxa isolated from Blanes Bay.</title>
        <authorList>
            <person name="Rey-Velasco X."/>
            <person name="Lucena T."/>
        </authorList>
    </citation>
    <scope>NUCLEOTIDE SEQUENCE [LARGE SCALE GENOMIC DNA]</scope>
    <source>
        <strain evidence="3 4">S356</strain>
    </source>
</reference>
<dbReference type="GO" id="GO:0016746">
    <property type="term" value="F:acyltransferase activity"/>
    <property type="evidence" value="ECO:0007669"/>
    <property type="project" value="UniProtKB-KW"/>
</dbReference>
<sequence>MKTLWYYSFRILVKTALFFYIKRIKVEGKEHIPQKGAVLFTVNHPNALIDPLLVATTNRRMQHFLVRAASFKNPTIKKLLATLNLMPIYRIRDGVKELAKNEAIFDQCFSIFKKGQALMIFPEGSHNIKRTIRPISKGFTRIVFGAIDRYPDLKITIIPVGITYQNPSEYPTSVSIKYGTPIIANDHYDINNIPAATLSLRTQVREQLKKMVVHIPNNEKYQDVLDQLNNAHTDYTEVANVNSIISDGTITSKTKKYHYFLPLKILIVLNSLLPWLLWKHIAKKVDEIEFVDTFRFGINVVTFPLFYGIQTWIVSLLFGWKIGLIYLGTSLVLLLIYTKFESIPPKSIPE</sequence>
<keyword evidence="3" id="KW-0808">Transferase</keyword>
<gene>
    <name evidence="3" type="ORF">RQM59_13350</name>
</gene>
<dbReference type="InterPro" id="IPR002123">
    <property type="entry name" value="Plipid/glycerol_acylTrfase"/>
</dbReference>
<feature type="transmembrane region" description="Helical" evidence="1">
    <location>
        <begin position="290"/>
        <end position="307"/>
    </location>
</feature>
<comment type="caution">
    <text evidence="3">The sequence shown here is derived from an EMBL/GenBank/DDBJ whole genome shotgun (WGS) entry which is preliminary data.</text>
</comment>
<keyword evidence="4" id="KW-1185">Reference proteome</keyword>
<dbReference type="PANTHER" id="PTHR31605:SF0">
    <property type="entry name" value="GLYCEROL-3-PHOSPHATE O-ACYLTRANSFERASE 1"/>
    <property type="match status" value="1"/>
</dbReference>
<evidence type="ECO:0000313" key="3">
    <source>
        <dbReference type="EMBL" id="MDT7833370.1"/>
    </source>
</evidence>
<dbReference type="Proteomes" id="UP001257277">
    <property type="component" value="Unassembled WGS sequence"/>
</dbReference>
<organism evidence="3 4">
    <name type="scientific">Asprobacillus argus</name>
    <dbReference type="NCBI Taxonomy" id="3076534"/>
    <lineage>
        <taxon>Bacteria</taxon>
        <taxon>Pseudomonadati</taxon>
        <taxon>Bacteroidota</taxon>
        <taxon>Flavobacteriia</taxon>
        <taxon>Flavobacteriales</taxon>
        <taxon>Flavobacteriaceae</taxon>
        <taxon>Asprobacillus</taxon>
    </lineage>
</organism>
<evidence type="ECO:0000313" key="4">
    <source>
        <dbReference type="Proteomes" id="UP001257277"/>
    </source>
</evidence>
<evidence type="ECO:0000259" key="2">
    <source>
        <dbReference type="SMART" id="SM00563"/>
    </source>
</evidence>
<dbReference type="CDD" id="cd07992">
    <property type="entry name" value="LPLAT_AAK14816-like"/>
    <property type="match status" value="1"/>
</dbReference>
<protein>
    <submittedName>
        <fullName evidence="3">Lysophospholipid acyltransferase family protein</fullName>
        <ecNumber evidence="3">2.3.1.-</ecNumber>
    </submittedName>
</protein>
<dbReference type="Pfam" id="PF01553">
    <property type="entry name" value="Acyltransferase"/>
    <property type="match status" value="1"/>
</dbReference>
<keyword evidence="1" id="KW-0472">Membrane</keyword>
<dbReference type="EC" id="2.3.1.-" evidence="3"/>
<accession>A0ABU3LIB8</accession>
<dbReference type="InterPro" id="IPR052744">
    <property type="entry name" value="GPAT/DAPAT"/>
</dbReference>
<keyword evidence="1" id="KW-0812">Transmembrane</keyword>